<evidence type="ECO:0000256" key="4">
    <source>
        <dbReference type="HAMAP-Rule" id="MF_00434"/>
    </source>
</evidence>
<dbReference type="Gene3D" id="3.30.1360.20">
    <property type="entry name" value="Transcriptional coactivator/pterin dehydratase"/>
    <property type="match status" value="1"/>
</dbReference>
<dbReference type="RefSeq" id="WP_167232123.1">
    <property type="nucleotide sequence ID" value="NZ_VUYU01000037.1"/>
</dbReference>
<evidence type="ECO:0000313" key="5">
    <source>
        <dbReference type="EMBL" id="NHZ37995.1"/>
    </source>
</evidence>
<evidence type="ECO:0000256" key="2">
    <source>
        <dbReference type="ARBA" id="ARBA00006472"/>
    </source>
</evidence>
<evidence type="ECO:0000256" key="1">
    <source>
        <dbReference type="ARBA" id="ARBA00001554"/>
    </source>
</evidence>
<comment type="similarity">
    <text evidence="2 4">Belongs to the pterin-4-alpha-carbinolamine dehydratase family.</text>
</comment>
<evidence type="ECO:0000313" key="6">
    <source>
        <dbReference type="Proteomes" id="UP000785613"/>
    </source>
</evidence>
<gene>
    <name evidence="5" type="ORF">F0185_31045</name>
</gene>
<dbReference type="HAMAP" id="MF_00434">
    <property type="entry name" value="Pterin_4_alpha"/>
    <property type="match status" value="1"/>
</dbReference>
<comment type="catalytic activity">
    <reaction evidence="1 4">
        <text>(4aS,6R)-4a-hydroxy-L-erythro-5,6,7,8-tetrahydrobiopterin = (6R)-L-erythro-6,7-dihydrobiopterin + H2O</text>
        <dbReference type="Rhea" id="RHEA:11920"/>
        <dbReference type="ChEBI" id="CHEBI:15377"/>
        <dbReference type="ChEBI" id="CHEBI:15642"/>
        <dbReference type="ChEBI" id="CHEBI:43120"/>
        <dbReference type="EC" id="4.2.1.96"/>
    </reaction>
</comment>
<proteinExistence type="inferred from homology"/>
<dbReference type="PANTHER" id="PTHR12599:SF0">
    <property type="entry name" value="PTERIN-4-ALPHA-CARBINOLAMINE DEHYDRATASE"/>
    <property type="match status" value="1"/>
</dbReference>
<organism evidence="5 6">
    <name type="scientific">Massilia rubra</name>
    <dbReference type="NCBI Taxonomy" id="2607910"/>
    <lineage>
        <taxon>Bacteria</taxon>
        <taxon>Pseudomonadati</taxon>
        <taxon>Pseudomonadota</taxon>
        <taxon>Betaproteobacteria</taxon>
        <taxon>Burkholderiales</taxon>
        <taxon>Oxalobacteraceae</taxon>
        <taxon>Telluria group</taxon>
        <taxon>Massilia</taxon>
    </lineage>
</organism>
<dbReference type="GO" id="GO:0008124">
    <property type="term" value="F:4-alpha-hydroxytetrahydrobiopterin dehydratase activity"/>
    <property type="evidence" value="ECO:0007669"/>
    <property type="project" value="UniProtKB-EC"/>
</dbReference>
<dbReference type="InterPro" id="IPR036428">
    <property type="entry name" value="PCD_sf"/>
</dbReference>
<keyword evidence="3 4" id="KW-0456">Lyase</keyword>
<dbReference type="SUPFAM" id="SSF55248">
    <property type="entry name" value="PCD-like"/>
    <property type="match status" value="1"/>
</dbReference>
<evidence type="ECO:0000256" key="3">
    <source>
        <dbReference type="ARBA" id="ARBA00023239"/>
    </source>
</evidence>
<reference evidence="5 6" key="1">
    <citation type="submission" date="2019-09" db="EMBL/GenBank/DDBJ databases">
        <title>Taxonomy of Antarctic Massilia spp.: description of Massilia rubra sp. nov., Massilia aquatica sp. nov., Massilia mucilaginosa sp. nov., Massilia frigida sp. nov. isolated from streams, lakes and regoliths.</title>
        <authorList>
            <person name="Holochova P."/>
            <person name="Sedlacek I."/>
            <person name="Kralova S."/>
            <person name="Maslanova I."/>
            <person name="Busse H.-J."/>
            <person name="Stankova E."/>
            <person name="Vrbovska V."/>
            <person name="Kovarovic V."/>
            <person name="Bartak M."/>
            <person name="Svec P."/>
            <person name="Pantucek R."/>
        </authorList>
    </citation>
    <scope>NUCLEOTIDE SEQUENCE [LARGE SCALE GENOMIC DNA]</scope>
    <source>
        <strain evidence="5 6">CCM 8692</strain>
    </source>
</reference>
<accession>A0ABX0M0C0</accession>
<dbReference type="NCBIfam" id="NF002017">
    <property type="entry name" value="PRK00823.1-2"/>
    <property type="match status" value="1"/>
</dbReference>
<dbReference type="EMBL" id="VUYU01000037">
    <property type="protein sequence ID" value="NHZ37995.1"/>
    <property type="molecule type" value="Genomic_DNA"/>
</dbReference>
<dbReference type="PANTHER" id="PTHR12599">
    <property type="entry name" value="PTERIN-4-ALPHA-CARBINOLAMINE DEHYDRATASE"/>
    <property type="match status" value="1"/>
</dbReference>
<dbReference type="EC" id="4.2.1.96" evidence="4"/>
<comment type="caution">
    <text evidence="5">The sequence shown here is derived from an EMBL/GenBank/DDBJ whole genome shotgun (WGS) entry which is preliminary data.</text>
</comment>
<keyword evidence="6" id="KW-1185">Reference proteome</keyword>
<dbReference type="InterPro" id="IPR001533">
    <property type="entry name" value="Pterin_deHydtase"/>
</dbReference>
<dbReference type="Proteomes" id="UP000785613">
    <property type="component" value="Unassembled WGS sequence"/>
</dbReference>
<sequence length="110" mass="11808">MTLLAQTCRANAAALDADAIAALLPQVPGWSVTDGKLARSFPFKNYYDTIAFVNALAWISHHQDHHPELTVTYKECAVRYNTHSAGGALSDNDFICAAKADALFGQRGGA</sequence>
<name>A0ABX0M0C0_9BURK</name>
<dbReference type="Pfam" id="PF01329">
    <property type="entry name" value="Pterin_4a"/>
    <property type="match status" value="1"/>
</dbReference>
<protein>
    <recommendedName>
        <fullName evidence="4">Putative pterin-4-alpha-carbinolamine dehydratase</fullName>
        <shortName evidence="4">PHS</shortName>
        <ecNumber evidence="4">4.2.1.96</ecNumber>
    </recommendedName>
    <alternativeName>
        <fullName evidence="4">4-alpha-hydroxy-tetrahydropterin dehydratase</fullName>
    </alternativeName>
    <alternativeName>
        <fullName evidence="4">Pterin carbinolamine dehydratase</fullName>
        <shortName evidence="4">PCD</shortName>
    </alternativeName>
</protein>